<dbReference type="InterPro" id="IPR015927">
    <property type="entry name" value="Peptidase_S24_S26A/B/C"/>
</dbReference>
<gene>
    <name evidence="5" type="ORF">CQ405_03300</name>
</gene>
<keyword evidence="2" id="KW-0238">DNA-binding</keyword>
<dbReference type="PROSITE" id="PS50943">
    <property type="entry name" value="HTH_CROC1"/>
    <property type="match status" value="1"/>
</dbReference>
<proteinExistence type="predicted"/>
<evidence type="ECO:0000313" key="6">
    <source>
        <dbReference type="Proteomes" id="UP000240535"/>
    </source>
</evidence>
<evidence type="ECO:0000256" key="3">
    <source>
        <dbReference type="ARBA" id="ARBA00023163"/>
    </source>
</evidence>
<dbReference type="CDD" id="cd00093">
    <property type="entry name" value="HTH_XRE"/>
    <property type="match status" value="1"/>
</dbReference>
<dbReference type="RefSeq" id="WP_106870580.1">
    <property type="nucleotide sequence ID" value="NZ_CP053841.1"/>
</dbReference>
<protein>
    <recommendedName>
        <fullName evidence="4">HTH cro/C1-type domain-containing protein</fullName>
    </recommendedName>
</protein>
<evidence type="ECO:0000256" key="2">
    <source>
        <dbReference type="ARBA" id="ARBA00023125"/>
    </source>
</evidence>
<dbReference type="SUPFAM" id="SSF51306">
    <property type="entry name" value="LexA/Signal peptidase"/>
    <property type="match status" value="1"/>
</dbReference>
<dbReference type="EMBL" id="PDHH01000002">
    <property type="protein sequence ID" value="PSM52763.1"/>
    <property type="molecule type" value="Genomic_DNA"/>
</dbReference>
<dbReference type="InterPro" id="IPR036286">
    <property type="entry name" value="LexA/Signal_pep-like_sf"/>
</dbReference>
<dbReference type="Proteomes" id="UP000240535">
    <property type="component" value="Unassembled WGS sequence"/>
</dbReference>
<keyword evidence="3" id="KW-0804">Transcription</keyword>
<dbReference type="GO" id="GO:0003677">
    <property type="term" value="F:DNA binding"/>
    <property type="evidence" value="ECO:0007669"/>
    <property type="project" value="UniProtKB-KW"/>
</dbReference>
<dbReference type="AlphaFoldDB" id="A0A2P8R2N7"/>
<evidence type="ECO:0000256" key="1">
    <source>
        <dbReference type="ARBA" id="ARBA00023015"/>
    </source>
</evidence>
<dbReference type="InterPro" id="IPR001387">
    <property type="entry name" value="Cro/C1-type_HTH"/>
</dbReference>
<dbReference type="SMART" id="SM00530">
    <property type="entry name" value="HTH_XRE"/>
    <property type="match status" value="1"/>
</dbReference>
<sequence length="215" mass="24515">MKKIGSGERLKELRKYLKINSQEAFAIHLNTDRSKIADIEAGRTKNIPIDLVIQIVDKFHINGWWLLTGIGSMVEKDINANNYEIEVLDLKAGAGKGLMPFEVSVIGKYILDKVFFKTPQDESKIKIIQVEGDSMEPTIQDGAHVIIDISKKEEIDGIYAILLDDNVIIKRLQFNLDRTITIISDNPKYEPKIYDQKDSQIFFKIIGRKVLVIQK</sequence>
<dbReference type="PANTHER" id="PTHR40661">
    <property type="match status" value="1"/>
</dbReference>
<name>A0A2P8R2N7_9BACT</name>
<dbReference type="InterPro" id="IPR039418">
    <property type="entry name" value="LexA-like"/>
</dbReference>
<evidence type="ECO:0000313" key="5">
    <source>
        <dbReference type="EMBL" id="PSM52763.1"/>
    </source>
</evidence>
<feature type="domain" description="HTH cro/C1-type" evidence="4">
    <location>
        <begin position="10"/>
        <end position="66"/>
    </location>
</feature>
<dbReference type="Pfam" id="PF00717">
    <property type="entry name" value="Peptidase_S24"/>
    <property type="match status" value="1"/>
</dbReference>
<accession>A0A2P8R2N7</accession>
<dbReference type="SUPFAM" id="SSF47413">
    <property type="entry name" value="lambda repressor-like DNA-binding domains"/>
    <property type="match status" value="1"/>
</dbReference>
<reference evidence="6" key="1">
    <citation type="submission" date="2017-10" db="EMBL/GenBank/DDBJ databases">
        <title>Campylobacter species from seals.</title>
        <authorList>
            <person name="Gilbert M.J."/>
            <person name="Zomer A.L."/>
            <person name="Timmerman A.J."/>
            <person name="Duim B."/>
            <person name="Wagenaar J.A."/>
        </authorList>
    </citation>
    <scope>NUCLEOTIDE SEQUENCE [LARGE SCALE GENOMIC DNA]</scope>
    <source>
        <strain evidence="6">17S00004-5</strain>
    </source>
</reference>
<keyword evidence="1" id="KW-0805">Transcription regulation</keyword>
<dbReference type="Gene3D" id="2.10.109.10">
    <property type="entry name" value="Umud Fragment, subunit A"/>
    <property type="match status" value="1"/>
</dbReference>
<comment type="caution">
    <text evidence="5">The sequence shown here is derived from an EMBL/GenBank/DDBJ whole genome shotgun (WGS) entry which is preliminary data.</text>
</comment>
<dbReference type="OrthoDB" id="5320637at2"/>
<dbReference type="Gene3D" id="1.10.260.40">
    <property type="entry name" value="lambda repressor-like DNA-binding domains"/>
    <property type="match status" value="1"/>
</dbReference>
<organism evidence="5 6">
    <name type="scientific">Campylobacter blaseri</name>
    <dbReference type="NCBI Taxonomy" id="2042961"/>
    <lineage>
        <taxon>Bacteria</taxon>
        <taxon>Pseudomonadati</taxon>
        <taxon>Campylobacterota</taxon>
        <taxon>Epsilonproteobacteria</taxon>
        <taxon>Campylobacterales</taxon>
        <taxon>Campylobacteraceae</taxon>
        <taxon>Campylobacter</taxon>
    </lineage>
</organism>
<dbReference type="PANTHER" id="PTHR40661:SF3">
    <property type="entry name" value="FELS-1 PROPHAGE TRANSCRIPTIONAL REGULATOR"/>
    <property type="match status" value="1"/>
</dbReference>
<evidence type="ECO:0000259" key="4">
    <source>
        <dbReference type="PROSITE" id="PS50943"/>
    </source>
</evidence>
<dbReference type="InterPro" id="IPR010982">
    <property type="entry name" value="Lambda_DNA-bd_dom_sf"/>
</dbReference>
<dbReference type="Pfam" id="PF12844">
    <property type="entry name" value="HTH_19"/>
    <property type="match status" value="1"/>
</dbReference>
<dbReference type="CDD" id="cd06529">
    <property type="entry name" value="S24_LexA-like"/>
    <property type="match status" value="1"/>
</dbReference>
<keyword evidence="6" id="KW-1185">Reference proteome</keyword>